<feature type="domain" description="DUF7480" evidence="2">
    <location>
        <begin position="30"/>
        <end position="140"/>
    </location>
</feature>
<accession>A0A2N9X4K3</accession>
<protein>
    <recommendedName>
        <fullName evidence="2">DUF7480 domain-containing protein</fullName>
    </recommendedName>
</protein>
<name>A0A2N9X4K3_9NEIS</name>
<evidence type="ECO:0000256" key="1">
    <source>
        <dbReference type="SAM" id="Phobius"/>
    </source>
</evidence>
<keyword evidence="4" id="KW-1185">Reference proteome</keyword>
<dbReference type="EMBL" id="MEIL01000030">
    <property type="protein sequence ID" value="PIT37900.1"/>
    <property type="molecule type" value="Genomic_DNA"/>
</dbReference>
<sequence>MKLRLNMYLLVSFILLYITGCYFHRPMVSKPDIVLKNNGQPCISIPALLINFDRKKQFDIITTEVFQEGVGQLWMKDYFDPLNFGLPKKYYVVSGECIRFDYHFQNNIVYSINFESSIRGNDESKNMTQKTWAREFRIFKDNHGNVELWLDSGAKKTNIIKRK</sequence>
<reference evidence="3" key="1">
    <citation type="journal article" date="2017" name="MBio">
        <title>Type VI secretion-mediated competition in the bee gut microbiome.</title>
        <authorList>
            <person name="Steele M.I."/>
            <person name="Kwong W.K."/>
            <person name="Powell J.E."/>
            <person name="Whiteley M."/>
            <person name="Moran N.A."/>
        </authorList>
    </citation>
    <scope>NUCLEOTIDE SEQUENCE [LARGE SCALE GENOMIC DNA]</scope>
    <source>
        <strain evidence="3">WkB273</strain>
    </source>
</reference>
<keyword evidence="1" id="KW-0472">Membrane</keyword>
<dbReference type="Proteomes" id="UP000230202">
    <property type="component" value="Unassembled WGS sequence"/>
</dbReference>
<evidence type="ECO:0000259" key="2">
    <source>
        <dbReference type="Pfam" id="PF24295"/>
    </source>
</evidence>
<gene>
    <name evidence="3" type="ORF">BHC54_10275</name>
</gene>
<evidence type="ECO:0000313" key="4">
    <source>
        <dbReference type="Proteomes" id="UP000230202"/>
    </source>
</evidence>
<dbReference type="Pfam" id="PF24295">
    <property type="entry name" value="DUF7480"/>
    <property type="match status" value="1"/>
</dbReference>
<feature type="transmembrane region" description="Helical" evidence="1">
    <location>
        <begin position="6"/>
        <end position="23"/>
    </location>
</feature>
<organism evidence="3 4">
    <name type="scientific">Snodgrassella alvi</name>
    <dbReference type="NCBI Taxonomy" id="1196083"/>
    <lineage>
        <taxon>Bacteria</taxon>
        <taxon>Pseudomonadati</taxon>
        <taxon>Pseudomonadota</taxon>
        <taxon>Betaproteobacteria</taxon>
        <taxon>Neisseriales</taxon>
        <taxon>Neisseriaceae</taxon>
        <taxon>Snodgrassella</taxon>
    </lineage>
</organism>
<proteinExistence type="predicted"/>
<comment type="caution">
    <text evidence="3">The sequence shown here is derived from an EMBL/GenBank/DDBJ whole genome shotgun (WGS) entry which is preliminary data.</text>
</comment>
<dbReference type="InterPro" id="IPR055903">
    <property type="entry name" value="DUF7480"/>
</dbReference>
<evidence type="ECO:0000313" key="3">
    <source>
        <dbReference type="EMBL" id="PIT37900.1"/>
    </source>
</evidence>
<dbReference type="AlphaFoldDB" id="A0A2N9X4K3"/>
<keyword evidence="1" id="KW-0812">Transmembrane</keyword>
<keyword evidence="1" id="KW-1133">Transmembrane helix</keyword>